<reference evidence="2 3" key="2">
    <citation type="journal article" date="2003" name="DNA Res.">
        <title>Complete genome structure of Gloeobacter violaceus PCC 7421, a cyanobacterium that lacks thylakoids (supplement).</title>
        <authorList>
            <person name="Nakamura Y."/>
            <person name="Kaneko T."/>
            <person name="Sato S."/>
            <person name="Mimuro M."/>
            <person name="Miyashita H."/>
            <person name="Tsuchiya T."/>
            <person name="Sasamoto S."/>
            <person name="Watanabe A."/>
            <person name="Kawashima K."/>
            <person name="Kishida Y."/>
            <person name="Kiyokawa C."/>
            <person name="Kohara M."/>
            <person name="Matsumoto M."/>
            <person name="Matsuno A."/>
            <person name="Nakazaki N."/>
            <person name="Shimpo S."/>
            <person name="Takeuchi C."/>
            <person name="Yamada M."/>
            <person name="Tabata S."/>
        </authorList>
    </citation>
    <scope>NUCLEOTIDE SEQUENCE [LARGE SCALE GENOMIC DNA]</scope>
    <source>
        <strain evidence="3">ATCC 29082 / PCC 7421</strain>
    </source>
</reference>
<dbReference type="InParanoid" id="Q7NN12"/>
<name>Q7NN12_GLOVI</name>
<accession>Q7NN12</accession>
<dbReference type="KEGG" id="gvi:glr0602"/>
<dbReference type="eggNOG" id="COG4636">
    <property type="taxonomic scope" value="Bacteria"/>
</dbReference>
<gene>
    <name evidence="2" type="ordered locus">glr0602</name>
</gene>
<evidence type="ECO:0000313" key="2">
    <source>
        <dbReference type="EMBL" id="BAC88543.1"/>
    </source>
</evidence>
<dbReference type="SUPFAM" id="SSF52980">
    <property type="entry name" value="Restriction endonuclease-like"/>
    <property type="match status" value="1"/>
</dbReference>
<evidence type="ECO:0000313" key="3">
    <source>
        <dbReference type="Proteomes" id="UP000000557"/>
    </source>
</evidence>
<keyword evidence="3" id="KW-1185">Reference proteome</keyword>
<dbReference type="PANTHER" id="PTHR47152:SF2">
    <property type="entry name" value="SLR2084 PROTEIN"/>
    <property type="match status" value="1"/>
</dbReference>
<dbReference type="Proteomes" id="UP000000557">
    <property type="component" value="Chromosome"/>
</dbReference>
<dbReference type="PATRIC" id="fig|251221.4.peg.612"/>
<evidence type="ECO:0000259" key="1">
    <source>
        <dbReference type="Pfam" id="PF05685"/>
    </source>
</evidence>
<dbReference type="Gene3D" id="3.90.1570.10">
    <property type="entry name" value="tt1808, chain A"/>
    <property type="match status" value="1"/>
</dbReference>
<dbReference type="AlphaFoldDB" id="Q7NN12"/>
<dbReference type="InterPro" id="IPR008538">
    <property type="entry name" value="Uma2"/>
</dbReference>
<dbReference type="OrthoDB" id="427876at2"/>
<dbReference type="CDD" id="cd06260">
    <property type="entry name" value="DUF820-like"/>
    <property type="match status" value="1"/>
</dbReference>
<dbReference type="PhylomeDB" id="Q7NN12"/>
<dbReference type="EnsemblBacteria" id="BAC88543">
    <property type="protein sequence ID" value="BAC88543"/>
    <property type="gene ID" value="BAC88543"/>
</dbReference>
<feature type="domain" description="Putative restriction endonuclease" evidence="1">
    <location>
        <begin position="23"/>
        <end position="177"/>
    </location>
</feature>
<protein>
    <submittedName>
        <fullName evidence="2">Glr0602 protein</fullName>
    </submittedName>
</protein>
<dbReference type="InterPro" id="IPR012296">
    <property type="entry name" value="Nuclease_put_TT1808"/>
</dbReference>
<dbReference type="InterPro" id="IPR011335">
    <property type="entry name" value="Restrct_endonuc-II-like"/>
</dbReference>
<sequence>MTPSSTVLDSEATQRLLLQNVSWDTYRNLLRDLGDHRSVRLSYDRGILELMSPSFAHENLNRVLNYLVVALARRFKPDFVSAGSTTFAREGTSGVEPASSFYFENAARIRGKKTIDLATDPPPELVIEVDITSPSLRRFSIYAALGVAEIWRYDGSTLDIWHLQPEGRYLQQPQSLSFPVLSEIEATQLLQQAAILPEPQLLDLFDTWARERSK</sequence>
<dbReference type="STRING" id="251221.gene:10758076"/>
<organism evidence="2 3">
    <name type="scientific">Gloeobacter violaceus (strain ATCC 29082 / PCC 7421)</name>
    <dbReference type="NCBI Taxonomy" id="251221"/>
    <lineage>
        <taxon>Bacteria</taxon>
        <taxon>Bacillati</taxon>
        <taxon>Cyanobacteriota</taxon>
        <taxon>Cyanophyceae</taxon>
        <taxon>Gloeobacterales</taxon>
        <taxon>Gloeobacteraceae</taxon>
        <taxon>Gloeobacter</taxon>
    </lineage>
</organism>
<reference evidence="2 3" key="1">
    <citation type="journal article" date="2003" name="DNA Res.">
        <title>Complete genome structure of Gloeobacter violaceus PCC 7421, a cyanobacterium that lacks thylakoids.</title>
        <authorList>
            <person name="Nakamura Y."/>
            <person name="Kaneko T."/>
            <person name="Sato S."/>
            <person name="Mimuro M."/>
            <person name="Miyashita H."/>
            <person name="Tsuchiya T."/>
            <person name="Sasamoto S."/>
            <person name="Watanabe A."/>
            <person name="Kawashima K."/>
            <person name="Kishida Y."/>
            <person name="Kiyokawa C."/>
            <person name="Kohara M."/>
            <person name="Matsumoto M."/>
            <person name="Matsuno A."/>
            <person name="Nakazaki N."/>
            <person name="Shimpo S."/>
            <person name="Takeuchi C."/>
            <person name="Yamada M."/>
            <person name="Tabata S."/>
        </authorList>
    </citation>
    <scope>NUCLEOTIDE SEQUENCE [LARGE SCALE GENOMIC DNA]</scope>
    <source>
        <strain evidence="3">ATCC 29082 / PCC 7421</strain>
    </source>
</reference>
<dbReference type="EMBL" id="BA000045">
    <property type="protein sequence ID" value="BAC88543.1"/>
    <property type="molecule type" value="Genomic_DNA"/>
</dbReference>
<dbReference type="HOGENOM" id="CLU_098557_0_0_3"/>
<proteinExistence type="predicted"/>
<dbReference type="PANTHER" id="PTHR47152">
    <property type="entry name" value="SLR2084 PROTEIN-RELATED"/>
    <property type="match status" value="1"/>
</dbReference>
<dbReference type="Pfam" id="PF05685">
    <property type="entry name" value="Uma2"/>
    <property type="match status" value="1"/>
</dbReference>
<dbReference type="RefSeq" id="WP_011140605.1">
    <property type="nucleotide sequence ID" value="NC_005125.1"/>
</dbReference>